<evidence type="ECO:0000313" key="8">
    <source>
        <dbReference type="Proteomes" id="UP000053766"/>
    </source>
</evidence>
<gene>
    <name evidence="7" type="ORF">DICVIV_01737</name>
</gene>
<dbReference type="Gene3D" id="1.20.1070.10">
    <property type="entry name" value="Rhodopsin 7-helix transmembrane proteins"/>
    <property type="match status" value="1"/>
</dbReference>
<accession>A0A0D8YBT5</accession>
<feature type="transmembrane region" description="Helical" evidence="5">
    <location>
        <begin position="108"/>
        <end position="132"/>
    </location>
</feature>
<keyword evidence="8" id="KW-1185">Reference proteome</keyword>
<evidence type="ECO:0000256" key="5">
    <source>
        <dbReference type="SAM" id="Phobius"/>
    </source>
</evidence>
<dbReference type="AlphaFoldDB" id="A0A0D8YBT5"/>
<dbReference type="PANTHER" id="PTHR46709:SF5">
    <property type="entry name" value="G-PROTEIN COUPLED RECEPTORS FAMILY 1 PROFILE DOMAIN-CONTAINING PROTEIN"/>
    <property type="match status" value="1"/>
</dbReference>
<evidence type="ECO:0000256" key="2">
    <source>
        <dbReference type="ARBA" id="ARBA00022692"/>
    </source>
</evidence>
<sequence length="228" mass="26293">MINLLVVCKCCKVGDVNFLSLVFQLDRNGNCTGISEYTPGLTDIVNTVWYGTVFRFYIRNIMTVFLPFFLLSYLNYRIVRTLRKKHRAAELFQMSSDHKKKIRSATRLLVLIVCSYLIANVLNVLITLWEYIAFQSTQTQEVYEVYEFCTDVISVLYVLVCATRLFIYIICNKVTMFIAMFIVVNNVKKSELRDNGHRLRKVGTEVDAVAVAIARHLLRPNNSDDADC</sequence>
<dbReference type="SUPFAM" id="SSF81321">
    <property type="entry name" value="Family A G protein-coupled receptor-like"/>
    <property type="match status" value="1"/>
</dbReference>
<dbReference type="GO" id="GO:0016020">
    <property type="term" value="C:membrane"/>
    <property type="evidence" value="ECO:0007669"/>
    <property type="project" value="UniProtKB-SubCell"/>
</dbReference>
<evidence type="ECO:0000256" key="3">
    <source>
        <dbReference type="ARBA" id="ARBA00022989"/>
    </source>
</evidence>
<keyword evidence="2 5" id="KW-0812">Transmembrane</keyword>
<organism evidence="7 8">
    <name type="scientific">Dictyocaulus viviparus</name>
    <name type="common">Bovine lungworm</name>
    <dbReference type="NCBI Taxonomy" id="29172"/>
    <lineage>
        <taxon>Eukaryota</taxon>
        <taxon>Metazoa</taxon>
        <taxon>Ecdysozoa</taxon>
        <taxon>Nematoda</taxon>
        <taxon>Chromadorea</taxon>
        <taxon>Rhabditida</taxon>
        <taxon>Rhabditina</taxon>
        <taxon>Rhabditomorpha</taxon>
        <taxon>Strongyloidea</taxon>
        <taxon>Metastrongylidae</taxon>
        <taxon>Dictyocaulus</taxon>
    </lineage>
</organism>
<reference evidence="7 8" key="1">
    <citation type="submission" date="2013-11" db="EMBL/GenBank/DDBJ databases">
        <title>Draft genome of the bovine lungworm Dictyocaulus viviparus.</title>
        <authorList>
            <person name="Mitreva M."/>
        </authorList>
    </citation>
    <scope>NUCLEOTIDE SEQUENCE [LARGE SCALE GENOMIC DNA]</scope>
    <source>
        <strain evidence="7 8">HannoverDv2000</strain>
    </source>
</reference>
<evidence type="ECO:0000259" key="6">
    <source>
        <dbReference type="PROSITE" id="PS50262"/>
    </source>
</evidence>
<dbReference type="InterPro" id="IPR017452">
    <property type="entry name" value="GPCR_Rhodpsn_7TM"/>
</dbReference>
<dbReference type="Proteomes" id="UP000053766">
    <property type="component" value="Unassembled WGS sequence"/>
</dbReference>
<dbReference type="PANTHER" id="PTHR46709">
    <property type="entry name" value="PROTEIN CBG23488-RELATED"/>
    <property type="match status" value="1"/>
</dbReference>
<evidence type="ECO:0000256" key="1">
    <source>
        <dbReference type="ARBA" id="ARBA00004370"/>
    </source>
</evidence>
<feature type="transmembrane region" description="Helical" evidence="5">
    <location>
        <begin position="56"/>
        <end position="76"/>
    </location>
</feature>
<evidence type="ECO:0000313" key="7">
    <source>
        <dbReference type="EMBL" id="KJH52036.1"/>
    </source>
</evidence>
<protein>
    <recommendedName>
        <fullName evidence="6">G-protein coupled receptors family 1 profile domain-containing protein</fullName>
    </recommendedName>
</protein>
<dbReference type="PROSITE" id="PS50262">
    <property type="entry name" value="G_PROTEIN_RECEP_F1_2"/>
    <property type="match status" value="1"/>
</dbReference>
<keyword evidence="3 5" id="KW-1133">Transmembrane helix</keyword>
<feature type="domain" description="G-protein coupled receptors family 1 profile" evidence="6">
    <location>
        <begin position="1"/>
        <end position="168"/>
    </location>
</feature>
<dbReference type="OrthoDB" id="5791152at2759"/>
<proteinExistence type="predicted"/>
<dbReference type="EMBL" id="KN716171">
    <property type="protein sequence ID" value="KJH52036.1"/>
    <property type="molecule type" value="Genomic_DNA"/>
</dbReference>
<keyword evidence="4 5" id="KW-0472">Membrane</keyword>
<reference evidence="8" key="2">
    <citation type="journal article" date="2016" name="Sci. Rep.">
        <title>Dictyocaulus viviparus genome, variome and transcriptome elucidate lungworm biology and support future intervention.</title>
        <authorList>
            <person name="McNulty S.N."/>
            <person name="Strube C."/>
            <person name="Rosa B.A."/>
            <person name="Martin J.C."/>
            <person name="Tyagi R."/>
            <person name="Choi Y.J."/>
            <person name="Wang Q."/>
            <person name="Hallsworth Pepin K."/>
            <person name="Zhang X."/>
            <person name="Ozersky P."/>
            <person name="Wilson R.K."/>
            <person name="Sternberg P.W."/>
            <person name="Gasser R.B."/>
            <person name="Mitreva M."/>
        </authorList>
    </citation>
    <scope>NUCLEOTIDE SEQUENCE [LARGE SCALE GENOMIC DNA]</scope>
    <source>
        <strain evidence="8">HannoverDv2000</strain>
    </source>
</reference>
<name>A0A0D8YBT5_DICVI</name>
<dbReference type="STRING" id="29172.A0A0D8YBT5"/>
<comment type="subcellular location">
    <subcellularLocation>
        <location evidence="1">Membrane</location>
    </subcellularLocation>
</comment>
<evidence type="ECO:0000256" key="4">
    <source>
        <dbReference type="ARBA" id="ARBA00023136"/>
    </source>
</evidence>